<evidence type="ECO:0000313" key="3">
    <source>
        <dbReference type="Proteomes" id="UP001501581"/>
    </source>
</evidence>
<evidence type="ECO:0008006" key="4">
    <source>
        <dbReference type="Google" id="ProtNLM"/>
    </source>
</evidence>
<keyword evidence="1" id="KW-1133">Transmembrane helix</keyword>
<feature type="transmembrane region" description="Helical" evidence="1">
    <location>
        <begin position="73"/>
        <end position="95"/>
    </location>
</feature>
<proteinExistence type="predicted"/>
<accession>A0ABN1TZ92</accession>
<protein>
    <recommendedName>
        <fullName evidence="4">ABC transporter</fullName>
    </recommendedName>
</protein>
<feature type="transmembrane region" description="Helical" evidence="1">
    <location>
        <begin position="115"/>
        <end position="136"/>
    </location>
</feature>
<keyword evidence="3" id="KW-1185">Reference proteome</keyword>
<evidence type="ECO:0000256" key="1">
    <source>
        <dbReference type="SAM" id="Phobius"/>
    </source>
</evidence>
<dbReference type="Proteomes" id="UP001501581">
    <property type="component" value="Unassembled WGS sequence"/>
</dbReference>
<gene>
    <name evidence="2" type="ORF">GCM10009668_32320</name>
</gene>
<name>A0ABN1TZ92_9ACTN</name>
<keyword evidence="1" id="KW-0472">Membrane</keyword>
<comment type="caution">
    <text evidence="2">The sequence shown here is derived from an EMBL/GenBank/DDBJ whole genome shotgun (WGS) entry which is preliminary data.</text>
</comment>
<organism evidence="2 3">
    <name type="scientific">Nocardioides dubius</name>
    <dbReference type="NCBI Taxonomy" id="317019"/>
    <lineage>
        <taxon>Bacteria</taxon>
        <taxon>Bacillati</taxon>
        <taxon>Actinomycetota</taxon>
        <taxon>Actinomycetes</taxon>
        <taxon>Propionibacteriales</taxon>
        <taxon>Nocardioidaceae</taxon>
        <taxon>Nocardioides</taxon>
    </lineage>
</organism>
<reference evidence="2 3" key="1">
    <citation type="journal article" date="2019" name="Int. J. Syst. Evol. Microbiol.">
        <title>The Global Catalogue of Microorganisms (GCM) 10K type strain sequencing project: providing services to taxonomists for standard genome sequencing and annotation.</title>
        <authorList>
            <consortium name="The Broad Institute Genomics Platform"/>
            <consortium name="The Broad Institute Genome Sequencing Center for Infectious Disease"/>
            <person name="Wu L."/>
            <person name="Ma J."/>
        </authorList>
    </citation>
    <scope>NUCLEOTIDE SEQUENCE [LARGE SCALE GENOMIC DNA]</scope>
    <source>
        <strain evidence="2 3">JCM 13008</strain>
    </source>
</reference>
<sequence length="186" mass="19735">MPQPTQVQRARVDGAIRSLADEVSALMTPPWRTAIRQASVSHSVEVSDALDKVLVNSDLKAARLPAWVHLVRVLQWVLVLAAVAGAGWLVALLVAGGSGSDLPDPPEVGGFGLPWLLLGGGVVLGVVLALLCRVLVQIAARSKAREADRILRSGIREVCDELVVTPIETELATYEAVRTGLSDALR</sequence>
<evidence type="ECO:0000313" key="2">
    <source>
        <dbReference type="EMBL" id="GAA1109484.1"/>
    </source>
</evidence>
<dbReference type="EMBL" id="BAAALG010000012">
    <property type="protein sequence ID" value="GAA1109484.1"/>
    <property type="molecule type" value="Genomic_DNA"/>
</dbReference>
<keyword evidence="1" id="KW-0812">Transmembrane</keyword>